<feature type="domain" description="DNA/RNA non-specific endonuclease/pyrophosphatase/phosphodiesterase" evidence="11">
    <location>
        <begin position="42"/>
        <end position="233"/>
    </location>
</feature>
<dbReference type="PANTHER" id="PTHR13966">
    <property type="entry name" value="ENDONUCLEASE RELATED"/>
    <property type="match status" value="1"/>
</dbReference>
<accession>A0ABQ5WJG0</accession>
<evidence type="ECO:0000256" key="6">
    <source>
        <dbReference type="ARBA" id="ARBA00022801"/>
    </source>
</evidence>
<evidence type="ECO:0000256" key="3">
    <source>
        <dbReference type="ARBA" id="ARBA00022722"/>
    </source>
</evidence>
<keyword evidence="3 8" id="KW-0540">Nuclease</keyword>
<evidence type="ECO:0000256" key="5">
    <source>
        <dbReference type="ARBA" id="ARBA00022759"/>
    </source>
</evidence>
<dbReference type="InterPro" id="IPR018524">
    <property type="entry name" value="DNA/RNA_endonuclease_AS"/>
</dbReference>
<dbReference type="Pfam" id="PF01223">
    <property type="entry name" value="Endonuclease_NS"/>
    <property type="match status" value="1"/>
</dbReference>
<keyword evidence="6 8" id="KW-0378">Hydrolase</keyword>
<sequence length="291" mass="31509">MLLCGLVVGSGAQAAGCSMFGVENRLPVLVNPKLAARTTLLCNRSYAALHSGLAHEPLWSAERLTEEDLEGAVRVGRVTRYFHGDSRLPDGDGARLSDYRGSGYDRGHLTPSGDAADRQAQEQTFSLANVVPQTPALNEGIWAGVEMAVRDLVHQDGSVYVVTGPAFDDDVRAIGSDNVFVPAATWKAIYDPVSGRSGAYVCRNTETPTCTTLSIAQLVSDVGIDPFPALSNTVKAQPPDLPRPEASPYRPHVRDVSRERQSYGQGPDWQAVRRAGREALRALSRKWEEKP</sequence>
<evidence type="ECO:0000256" key="7">
    <source>
        <dbReference type="ARBA" id="ARBA00022842"/>
    </source>
</evidence>
<dbReference type="InterPro" id="IPR001604">
    <property type="entry name" value="Endo_G_ENPP1-like_dom"/>
</dbReference>
<evidence type="ECO:0000259" key="10">
    <source>
        <dbReference type="SMART" id="SM00477"/>
    </source>
</evidence>
<comment type="caution">
    <text evidence="12">The sequence shown here is derived from an EMBL/GenBank/DDBJ whole genome shotgun (WGS) entry which is preliminary data.</text>
</comment>
<comment type="similarity">
    <text evidence="2 8">Belongs to the DNA/RNA non-specific endonuclease family.</text>
</comment>
<dbReference type="SMART" id="SM00477">
    <property type="entry name" value="NUC"/>
    <property type="match status" value="1"/>
</dbReference>
<evidence type="ECO:0000313" key="13">
    <source>
        <dbReference type="Proteomes" id="UP001156613"/>
    </source>
</evidence>
<dbReference type="InterPro" id="IPR040255">
    <property type="entry name" value="Non-specific_endonuclease"/>
</dbReference>
<dbReference type="Gene3D" id="3.40.570.10">
    <property type="entry name" value="Extracellular Endonuclease, subunit A"/>
    <property type="match status" value="1"/>
</dbReference>
<proteinExistence type="inferred from homology"/>
<gene>
    <name evidence="12" type="ORF">GCM10010937_16460</name>
</gene>
<feature type="domain" description="ENPP1-3/EXOG-like endonuclease/phosphodiesterase" evidence="10">
    <location>
        <begin position="43"/>
        <end position="233"/>
    </location>
</feature>
<dbReference type="Proteomes" id="UP001156613">
    <property type="component" value="Unassembled WGS sequence"/>
</dbReference>
<dbReference type="PROSITE" id="PS01070">
    <property type="entry name" value="NUCLEASE_NON_SPEC"/>
    <property type="match status" value="1"/>
</dbReference>
<dbReference type="EC" id="3.1.30.-" evidence="8"/>
<dbReference type="InterPro" id="IPR044929">
    <property type="entry name" value="DNA/RNA_non-sp_Endonuclease_sf"/>
</dbReference>
<keyword evidence="7" id="KW-0460">Magnesium</keyword>
<evidence type="ECO:0000256" key="4">
    <source>
        <dbReference type="ARBA" id="ARBA00022723"/>
    </source>
</evidence>
<dbReference type="PANTHER" id="PTHR13966:SF5">
    <property type="entry name" value="ENDONUCLEASE G, MITOCHONDRIAL"/>
    <property type="match status" value="1"/>
</dbReference>
<evidence type="ECO:0000256" key="8">
    <source>
        <dbReference type="RuleBase" id="RU366055"/>
    </source>
</evidence>
<keyword evidence="4 8" id="KW-0479">Metal-binding</keyword>
<dbReference type="SMART" id="SM00892">
    <property type="entry name" value="Endonuclease_NS"/>
    <property type="match status" value="1"/>
</dbReference>
<dbReference type="InterPro" id="IPR020821">
    <property type="entry name" value="ENPP1-3/EXOG-like_nuc-like"/>
</dbReference>
<comment type="cofactor">
    <cofactor evidence="1 8">
        <name>Mg(2+)</name>
        <dbReference type="ChEBI" id="CHEBI:18420"/>
    </cofactor>
</comment>
<evidence type="ECO:0000313" key="12">
    <source>
        <dbReference type="EMBL" id="GLQ59843.1"/>
    </source>
</evidence>
<evidence type="ECO:0000256" key="2">
    <source>
        <dbReference type="ARBA" id="ARBA00010052"/>
    </source>
</evidence>
<evidence type="ECO:0000259" key="11">
    <source>
        <dbReference type="SMART" id="SM00892"/>
    </source>
</evidence>
<evidence type="ECO:0000256" key="1">
    <source>
        <dbReference type="ARBA" id="ARBA00001946"/>
    </source>
</evidence>
<feature type="compositionally biased region" description="Basic and acidic residues" evidence="9">
    <location>
        <begin position="252"/>
        <end position="261"/>
    </location>
</feature>
<protein>
    <recommendedName>
        <fullName evidence="8">Endonuclease</fullName>
        <ecNumber evidence="8">3.1.30.-</ecNumber>
    </recommendedName>
</protein>
<dbReference type="EMBL" id="BSNT01000058">
    <property type="protein sequence ID" value="GLQ59843.1"/>
    <property type="molecule type" value="Genomic_DNA"/>
</dbReference>
<keyword evidence="13" id="KW-1185">Reference proteome</keyword>
<feature type="region of interest" description="Disordered" evidence="9">
    <location>
        <begin position="230"/>
        <end position="271"/>
    </location>
</feature>
<reference evidence="13" key="1">
    <citation type="journal article" date="2019" name="Int. J. Syst. Evol. Microbiol.">
        <title>The Global Catalogue of Microorganisms (GCM) 10K type strain sequencing project: providing services to taxonomists for standard genome sequencing and annotation.</title>
        <authorList>
            <consortium name="The Broad Institute Genomics Platform"/>
            <consortium name="The Broad Institute Genome Sequencing Center for Infectious Disease"/>
            <person name="Wu L."/>
            <person name="Ma J."/>
        </authorList>
    </citation>
    <scope>NUCLEOTIDE SEQUENCE [LARGE SCALE GENOMIC DNA]</scope>
    <source>
        <strain evidence="13">NBRC 3271</strain>
    </source>
</reference>
<dbReference type="CDD" id="cd00091">
    <property type="entry name" value="NUC"/>
    <property type="match status" value="1"/>
</dbReference>
<evidence type="ECO:0000256" key="9">
    <source>
        <dbReference type="SAM" id="MobiDB-lite"/>
    </source>
</evidence>
<keyword evidence="5 8" id="KW-0255">Endonuclease</keyword>
<dbReference type="SUPFAM" id="SSF54060">
    <property type="entry name" value="His-Me finger endonucleases"/>
    <property type="match status" value="1"/>
</dbReference>
<dbReference type="InterPro" id="IPR044925">
    <property type="entry name" value="His-Me_finger_sf"/>
</dbReference>
<name>A0ABQ5WJG0_GLUJA</name>
<organism evidence="12 13">
    <name type="scientific">Gluconobacter japonicus</name>
    <dbReference type="NCBI Taxonomy" id="376620"/>
    <lineage>
        <taxon>Bacteria</taxon>
        <taxon>Pseudomonadati</taxon>
        <taxon>Pseudomonadota</taxon>
        <taxon>Alphaproteobacteria</taxon>
        <taxon>Acetobacterales</taxon>
        <taxon>Acetobacteraceae</taxon>
        <taxon>Gluconobacter</taxon>
    </lineage>
</organism>